<dbReference type="SUPFAM" id="SSF81296">
    <property type="entry name" value="E set domains"/>
    <property type="match status" value="1"/>
</dbReference>
<reference evidence="12 13" key="1">
    <citation type="submission" date="2020-08" db="EMBL/GenBank/DDBJ databases">
        <title>Sequencing the genomes of 1000 actinobacteria strains.</title>
        <authorList>
            <person name="Klenk H.-P."/>
        </authorList>
    </citation>
    <scope>NUCLEOTIDE SEQUENCE [LARGE SCALE GENOMIC DNA]</scope>
    <source>
        <strain evidence="12 13">DSM 28967</strain>
    </source>
</reference>
<dbReference type="EMBL" id="JACHMY010000001">
    <property type="protein sequence ID" value="MBB5835822.1"/>
    <property type="molecule type" value="Genomic_DNA"/>
</dbReference>
<dbReference type="AlphaFoldDB" id="A0A7W9J557"/>
<dbReference type="GO" id="GO:0006825">
    <property type="term" value="P:copper ion transport"/>
    <property type="evidence" value="ECO:0007669"/>
    <property type="project" value="InterPro"/>
</dbReference>
<keyword evidence="4" id="KW-0479">Metal-binding</keyword>
<evidence type="ECO:0000256" key="7">
    <source>
        <dbReference type="ARBA" id="ARBA00023008"/>
    </source>
</evidence>
<evidence type="ECO:0000256" key="5">
    <source>
        <dbReference type="ARBA" id="ARBA00022729"/>
    </source>
</evidence>
<organism evidence="12 13">
    <name type="scientific">Kribbella italica</name>
    <dbReference type="NCBI Taxonomy" id="1540520"/>
    <lineage>
        <taxon>Bacteria</taxon>
        <taxon>Bacillati</taxon>
        <taxon>Actinomycetota</taxon>
        <taxon>Actinomycetes</taxon>
        <taxon>Propionibacteriales</taxon>
        <taxon>Kribbellaceae</taxon>
        <taxon>Kribbella</taxon>
    </lineage>
</organism>
<feature type="domain" description="CopC" evidence="10">
    <location>
        <begin position="34"/>
        <end position="126"/>
    </location>
</feature>
<sequence length="558" mass="57159">MIGARPLRRGVAALLVLVLATATLFGLAQPASAHAILVRTDPAEGAVLQAAPDRILFTFDEAVRVVPDGVQAFDSRGGLVEVSATAKGAELAVALPEPLGNGTTVIVWRVVSEDGHPIGGSLTFSVGARSANVTPPPSDPAEAPDVPVALTLARWVGYLGLFLAAGLIAFAALFLPADPQADRARRRLATSARTAAAVAIVAWLAALPLTAIYLLDGGLNSLSRGRTWSSLPPTEYVVPALVVGGLALAVALLGRGLPSRTRRVAAVVAAAVAVVAPALTGHTRAASPEVLVTGVDVFHLLAGSVWLGGLVALALTLPDLSGRGVVAATVLARFSTAAAGVLAVLVATGSVLAWRILGSWSALLDTTYGQLLLVKIGIVLVALAIAAWNRWSLLPRLKRATKQQSRRARSRPIVRATAIESAILVAALLVTGFLVDKSPEGDPVPASAAAKTDPGVRTTTLGDIGVRATLTPLGVGSNTVTIQLSSAAGDPTEGVAPPVVRLASDQVELGAVPLKQVSAGLYTARVVLPAAGTWRLQISLRVSEFANPVSELEFVTKG</sequence>
<evidence type="ECO:0000256" key="8">
    <source>
        <dbReference type="ARBA" id="ARBA00023136"/>
    </source>
</evidence>
<evidence type="ECO:0000256" key="1">
    <source>
        <dbReference type="ARBA" id="ARBA00004651"/>
    </source>
</evidence>
<keyword evidence="8 9" id="KW-0472">Membrane</keyword>
<keyword evidence="7" id="KW-0186">Copper</keyword>
<keyword evidence="6 9" id="KW-1133">Transmembrane helix</keyword>
<evidence type="ECO:0000256" key="9">
    <source>
        <dbReference type="SAM" id="Phobius"/>
    </source>
</evidence>
<evidence type="ECO:0000259" key="11">
    <source>
        <dbReference type="Pfam" id="PF05425"/>
    </source>
</evidence>
<keyword evidence="2" id="KW-1003">Cell membrane</keyword>
<dbReference type="GO" id="GO:0042597">
    <property type="term" value="C:periplasmic space"/>
    <property type="evidence" value="ECO:0007669"/>
    <property type="project" value="InterPro"/>
</dbReference>
<dbReference type="Pfam" id="PF05425">
    <property type="entry name" value="CopD"/>
    <property type="match status" value="1"/>
</dbReference>
<dbReference type="InterPro" id="IPR014755">
    <property type="entry name" value="Cu-Rt/internalin_Ig-like"/>
</dbReference>
<dbReference type="PANTHER" id="PTHR34820:SF4">
    <property type="entry name" value="INNER MEMBRANE PROTEIN YEBZ"/>
    <property type="match status" value="1"/>
</dbReference>
<comment type="subcellular location">
    <subcellularLocation>
        <location evidence="1">Cell membrane</location>
        <topology evidence="1">Multi-pass membrane protein</topology>
    </subcellularLocation>
</comment>
<evidence type="ECO:0000256" key="6">
    <source>
        <dbReference type="ARBA" id="ARBA00022989"/>
    </source>
</evidence>
<gene>
    <name evidence="12" type="ORF">HDA39_002556</name>
</gene>
<dbReference type="InterPro" id="IPR014756">
    <property type="entry name" value="Ig_E-set"/>
</dbReference>
<keyword evidence="5" id="KW-0732">Signal</keyword>
<proteinExistence type="predicted"/>
<comment type="caution">
    <text evidence="12">The sequence shown here is derived from an EMBL/GenBank/DDBJ whole genome shotgun (WGS) entry which is preliminary data.</text>
</comment>
<feature type="transmembrane region" description="Helical" evidence="9">
    <location>
        <begin position="264"/>
        <end position="285"/>
    </location>
</feature>
<evidence type="ECO:0000256" key="2">
    <source>
        <dbReference type="ARBA" id="ARBA00022475"/>
    </source>
</evidence>
<feature type="transmembrane region" description="Helical" evidence="9">
    <location>
        <begin position="155"/>
        <end position="175"/>
    </location>
</feature>
<feature type="transmembrane region" description="Helical" evidence="9">
    <location>
        <begin position="297"/>
        <end position="318"/>
    </location>
</feature>
<feature type="transmembrane region" description="Helical" evidence="9">
    <location>
        <begin position="412"/>
        <end position="435"/>
    </location>
</feature>
<dbReference type="InterPro" id="IPR007348">
    <property type="entry name" value="CopC_dom"/>
</dbReference>
<feature type="transmembrane region" description="Helical" evidence="9">
    <location>
        <begin position="236"/>
        <end position="257"/>
    </location>
</feature>
<evidence type="ECO:0000313" key="12">
    <source>
        <dbReference type="EMBL" id="MBB5835822.1"/>
    </source>
</evidence>
<feature type="transmembrane region" description="Helical" evidence="9">
    <location>
        <begin position="368"/>
        <end position="391"/>
    </location>
</feature>
<evidence type="ECO:0000259" key="10">
    <source>
        <dbReference type="Pfam" id="PF04234"/>
    </source>
</evidence>
<evidence type="ECO:0000313" key="13">
    <source>
        <dbReference type="Proteomes" id="UP000549971"/>
    </source>
</evidence>
<dbReference type="InterPro" id="IPR032694">
    <property type="entry name" value="CopC/D"/>
</dbReference>
<dbReference type="GO" id="GO:0046688">
    <property type="term" value="P:response to copper ion"/>
    <property type="evidence" value="ECO:0007669"/>
    <property type="project" value="InterPro"/>
</dbReference>
<evidence type="ECO:0000256" key="4">
    <source>
        <dbReference type="ARBA" id="ARBA00022723"/>
    </source>
</evidence>
<protein>
    <submittedName>
        <fullName evidence="12">Copper transport protein</fullName>
    </submittedName>
</protein>
<dbReference type="GO" id="GO:0005886">
    <property type="term" value="C:plasma membrane"/>
    <property type="evidence" value="ECO:0007669"/>
    <property type="project" value="UniProtKB-SubCell"/>
</dbReference>
<dbReference type="InterPro" id="IPR008457">
    <property type="entry name" value="Cu-R_CopD_dom"/>
</dbReference>
<feature type="domain" description="Copper resistance protein D" evidence="11">
    <location>
        <begin position="329"/>
        <end position="434"/>
    </location>
</feature>
<feature type="transmembrane region" description="Helical" evidence="9">
    <location>
        <begin position="330"/>
        <end position="356"/>
    </location>
</feature>
<dbReference type="PANTHER" id="PTHR34820">
    <property type="entry name" value="INNER MEMBRANE PROTEIN YEBZ"/>
    <property type="match status" value="1"/>
</dbReference>
<dbReference type="Pfam" id="PF04234">
    <property type="entry name" value="CopC"/>
    <property type="match status" value="1"/>
</dbReference>
<keyword evidence="13" id="KW-1185">Reference proteome</keyword>
<accession>A0A7W9J557</accession>
<name>A0A7W9J557_9ACTN</name>
<dbReference type="GO" id="GO:0005507">
    <property type="term" value="F:copper ion binding"/>
    <property type="evidence" value="ECO:0007669"/>
    <property type="project" value="InterPro"/>
</dbReference>
<keyword evidence="3 9" id="KW-0812">Transmembrane</keyword>
<feature type="transmembrane region" description="Helical" evidence="9">
    <location>
        <begin position="195"/>
        <end position="216"/>
    </location>
</feature>
<dbReference type="Proteomes" id="UP000549971">
    <property type="component" value="Unassembled WGS sequence"/>
</dbReference>
<dbReference type="Gene3D" id="2.60.40.1220">
    <property type="match status" value="1"/>
</dbReference>
<evidence type="ECO:0000256" key="3">
    <source>
        <dbReference type="ARBA" id="ARBA00022692"/>
    </source>
</evidence>